<organism evidence="2 3">
    <name type="scientific">Thalassovita gelatinovora</name>
    <name type="common">Thalassobius gelatinovorus</name>
    <dbReference type="NCBI Taxonomy" id="53501"/>
    <lineage>
        <taxon>Bacteria</taxon>
        <taxon>Pseudomonadati</taxon>
        <taxon>Pseudomonadota</taxon>
        <taxon>Alphaproteobacteria</taxon>
        <taxon>Rhodobacterales</taxon>
        <taxon>Roseobacteraceae</taxon>
        <taxon>Thalassovita</taxon>
    </lineage>
</organism>
<reference evidence="2 3" key="1">
    <citation type="submission" date="2015-09" db="EMBL/GenBank/DDBJ databases">
        <authorList>
            <consortium name="Swine Surveillance"/>
        </authorList>
    </citation>
    <scope>NUCLEOTIDE SEQUENCE [LARGE SCALE GENOMIC DNA]</scope>
    <source>
        <strain evidence="2 3">CECT 4357</strain>
    </source>
</reference>
<accession>A0A0P1G444</accession>
<evidence type="ECO:0000313" key="3">
    <source>
        <dbReference type="Proteomes" id="UP000051587"/>
    </source>
</evidence>
<proteinExistence type="predicted"/>
<dbReference type="Pfam" id="PF13682">
    <property type="entry name" value="CZB"/>
    <property type="match status" value="1"/>
</dbReference>
<dbReference type="STRING" id="53501.SAMN04488043_101142"/>
<dbReference type="RefSeq" id="WP_082644161.1">
    <property type="nucleotide sequence ID" value="NZ_CP051181.1"/>
</dbReference>
<gene>
    <name evidence="2" type="ORF">TG4357_03118</name>
</gene>
<name>A0A0P1G444_THAGE</name>
<sequence length="123" mass="13612">MNTQDMRAELNDALGRHAAWKIRLREAAISKETDLPVDMIKRDDCCKFGKWLQALPAETRNSTEAQTVQDLHAKFHSVAGNVAEQIAAGQIDGALAALDGQVYKTSSDSLARAVTHWRTSLHR</sequence>
<dbReference type="Gene3D" id="1.20.120.30">
    <property type="entry name" value="Aspartate receptor, ligand-binding domain"/>
    <property type="match status" value="1"/>
</dbReference>
<feature type="domain" description="Chemoreceptor zinc-binding" evidence="1">
    <location>
        <begin position="17"/>
        <end position="82"/>
    </location>
</feature>
<protein>
    <submittedName>
        <fullName evidence="2">Diguanylate cyclase</fullName>
    </submittedName>
</protein>
<dbReference type="AlphaFoldDB" id="A0A0P1G444"/>
<keyword evidence="3" id="KW-1185">Reference proteome</keyword>
<evidence type="ECO:0000259" key="1">
    <source>
        <dbReference type="Pfam" id="PF13682"/>
    </source>
</evidence>
<dbReference type="EMBL" id="CYSA01000026">
    <property type="protein sequence ID" value="CUH67633.1"/>
    <property type="molecule type" value="Genomic_DNA"/>
</dbReference>
<dbReference type="OrthoDB" id="7508312at2"/>
<dbReference type="InterPro" id="IPR025991">
    <property type="entry name" value="Chemoreceptor_zinc-bind_dom"/>
</dbReference>
<evidence type="ECO:0000313" key="2">
    <source>
        <dbReference type="EMBL" id="CUH67633.1"/>
    </source>
</evidence>
<dbReference type="Proteomes" id="UP000051587">
    <property type="component" value="Unassembled WGS sequence"/>
</dbReference>